<evidence type="ECO:0008006" key="2">
    <source>
        <dbReference type="Google" id="ProtNLM"/>
    </source>
</evidence>
<dbReference type="AlphaFoldDB" id="X1SNV5"/>
<dbReference type="InterPro" id="IPR051200">
    <property type="entry name" value="Host-pathogen_enzymatic-act"/>
</dbReference>
<dbReference type="SUPFAM" id="SSF50974">
    <property type="entry name" value="Nitrous oxide reductase, N-terminal domain"/>
    <property type="match status" value="1"/>
</dbReference>
<accession>X1SNV5</accession>
<dbReference type="InterPro" id="IPR011045">
    <property type="entry name" value="N2O_reductase_N"/>
</dbReference>
<dbReference type="PANTHER" id="PTHR47197:SF3">
    <property type="entry name" value="DIHYDRO-HEME D1 DEHYDROGENASE"/>
    <property type="match status" value="1"/>
</dbReference>
<reference evidence="1" key="1">
    <citation type="journal article" date="2014" name="Front. Microbiol.">
        <title>High frequency of phylogenetically diverse reductive dehalogenase-homologous genes in deep subseafloor sedimentary metagenomes.</title>
        <authorList>
            <person name="Kawai M."/>
            <person name="Futagami T."/>
            <person name="Toyoda A."/>
            <person name="Takaki Y."/>
            <person name="Nishi S."/>
            <person name="Hori S."/>
            <person name="Arai W."/>
            <person name="Tsubouchi T."/>
            <person name="Morono Y."/>
            <person name="Uchiyama I."/>
            <person name="Ito T."/>
            <person name="Fujiyama A."/>
            <person name="Inagaki F."/>
            <person name="Takami H."/>
        </authorList>
    </citation>
    <scope>NUCLEOTIDE SEQUENCE</scope>
    <source>
        <strain evidence="1">Expedition CK06-06</strain>
    </source>
</reference>
<feature type="non-terminal residue" evidence="1">
    <location>
        <position position="1"/>
    </location>
</feature>
<dbReference type="PANTHER" id="PTHR47197">
    <property type="entry name" value="PROTEIN NIRF"/>
    <property type="match status" value="1"/>
</dbReference>
<dbReference type="EMBL" id="BARW01015437">
    <property type="protein sequence ID" value="GAI94762.1"/>
    <property type="molecule type" value="Genomic_DNA"/>
</dbReference>
<organism evidence="1">
    <name type="scientific">marine sediment metagenome</name>
    <dbReference type="NCBI Taxonomy" id="412755"/>
    <lineage>
        <taxon>unclassified sequences</taxon>
        <taxon>metagenomes</taxon>
        <taxon>ecological metagenomes</taxon>
    </lineage>
</organism>
<comment type="caution">
    <text evidence="1">The sequence shown here is derived from an EMBL/GenBank/DDBJ whole genome shotgun (WGS) entry which is preliminary data.</text>
</comment>
<dbReference type="Gene3D" id="2.130.10.10">
    <property type="entry name" value="YVTN repeat-like/Quinoprotein amine dehydrogenase"/>
    <property type="match status" value="1"/>
</dbReference>
<dbReference type="NCBIfam" id="TIGR02276">
    <property type="entry name" value="beta_rpt_yvtn"/>
    <property type="match status" value="1"/>
</dbReference>
<sequence length="280" mass="29699">AQGRTLYVAEATAKQVAVFDIAGNRVTKVFSLPEQPNGLALAPDGLRLYVTAAAPNGRIHVVNLKTGRVSYMLTVGHTPNAPVVSPDGKTLYVCNRFNNNVAVIDLASKKTLAKIAVPREPVAAAITPDGKLLFVANLLPAGAADRDYVAAEVSVIDTTGNKVIATIQLPNGSTGLRGICVSPDGKHTYVTHILGRYQLPTTQLERGWMNTNALSIIDVSKRKLLNTVLLDDVDQGAANAWGVACTDDGRYICVTQAGTHEVSVIDRVKLHDKLASVAKG</sequence>
<protein>
    <recommendedName>
        <fullName evidence="2">SMP-30/Gluconolactonase/LRE-like region domain-containing protein</fullName>
    </recommendedName>
</protein>
<proteinExistence type="predicted"/>
<dbReference type="InterPro" id="IPR015943">
    <property type="entry name" value="WD40/YVTN_repeat-like_dom_sf"/>
</dbReference>
<dbReference type="InterPro" id="IPR011964">
    <property type="entry name" value="YVTN_b-propeller_repeat"/>
</dbReference>
<dbReference type="Pfam" id="PF10282">
    <property type="entry name" value="Lactonase"/>
    <property type="match status" value="1"/>
</dbReference>
<gene>
    <name evidence="1" type="ORF">S12H4_27094</name>
</gene>
<dbReference type="InterPro" id="IPR019405">
    <property type="entry name" value="Lactonase_7-beta_prop"/>
</dbReference>
<evidence type="ECO:0000313" key="1">
    <source>
        <dbReference type="EMBL" id="GAI94762.1"/>
    </source>
</evidence>
<name>X1SNV5_9ZZZZ</name>